<feature type="domain" description="Protein arginine N-methyltransferase 3-like C2H2 zinc finger" evidence="15">
    <location>
        <begin position="88"/>
        <end position="132"/>
    </location>
</feature>
<evidence type="ECO:0000313" key="17">
    <source>
        <dbReference type="EMBL" id="KAK7202489.1"/>
    </source>
</evidence>
<evidence type="ECO:0000259" key="15">
    <source>
        <dbReference type="Pfam" id="PF21137"/>
    </source>
</evidence>
<keyword evidence="6 12" id="KW-0949">S-adenosyl-L-methionine</keyword>
<gene>
    <name evidence="17" type="ORF">BZA70DRAFT_285916</name>
</gene>
<feature type="region of interest" description="Disordered" evidence="14">
    <location>
        <begin position="203"/>
        <end position="243"/>
    </location>
</feature>
<dbReference type="PANTHER" id="PTHR11006">
    <property type="entry name" value="PROTEIN ARGININE N-METHYLTRANSFERASE"/>
    <property type="match status" value="1"/>
</dbReference>
<keyword evidence="8" id="KW-0863">Zinc-finger</keyword>
<proteinExistence type="predicted"/>
<dbReference type="Pfam" id="PF06325">
    <property type="entry name" value="PrmA"/>
    <property type="match status" value="1"/>
</dbReference>
<dbReference type="EMBL" id="JBBJBU010000017">
    <property type="protein sequence ID" value="KAK7202489.1"/>
    <property type="molecule type" value="Genomic_DNA"/>
</dbReference>
<sequence>MATESLPTDSAFPPSSSTPASTPAAEVESDIEDFEDLIKENELESASDWTNDDETRPVCLYCELTFDDADAVWDHCAADHGFDYNKLRRGLGLDFFGKLKLVNYIRSQVQQNKLPELNKPEIFLEDSQYLKPVMEDDALLFGIQDEDSENEEEDADAVYEKEQLQQLAKENAEKAKTLQTQLKNLQQQFDEYKDIVRTILNRDMNSDNSDASSDNSSNSSSSSRSASPDRRRRRRRRRSHKKHANDDRYFESYAYNEIHEIMLKDRVRTESYRDAIYDNKDIFKDKVVLDVGCGTGILSMFAAKAGAKKVFAVDNSDIIEKAIANVFENGLEKVVQCYRGKIEEIKLPVEKVDIIISEWMGYALLYEAMLDSVLTARDKYLAPNGLMAPAECRLLVAGLRDPEFINDKVNFWNDIYGFKMSAMKPRIFDDVIIENFAPSSIASPEPFVFNSLPLHSVSIADLEFTSDIRVALKPRGGEDSSTFDGVLDGLVIYFDTYFTRSRDEVVPASARAESYRPGSGSLGFTTGPWGPKYTHWRSAALLFNSPLQIPDGVTELTGTISYAKRRVNSREYVIGLVLNGGAKPLKQTYIMR</sequence>
<evidence type="ECO:0000256" key="11">
    <source>
        <dbReference type="ARBA" id="ARBA00049303"/>
    </source>
</evidence>
<keyword evidence="18" id="KW-1185">Reference proteome</keyword>
<keyword evidence="13" id="KW-0175">Coiled coil</keyword>
<dbReference type="SUPFAM" id="SSF53335">
    <property type="entry name" value="S-adenosyl-L-methionine-dependent methyltransferases"/>
    <property type="match status" value="1"/>
</dbReference>
<dbReference type="Pfam" id="PF22528">
    <property type="entry name" value="PRMT_C"/>
    <property type="match status" value="1"/>
</dbReference>
<evidence type="ECO:0000256" key="10">
    <source>
        <dbReference type="ARBA" id="ARBA00047384"/>
    </source>
</evidence>
<evidence type="ECO:0000256" key="2">
    <source>
        <dbReference type="ARBA" id="ARBA00011925"/>
    </source>
</evidence>
<keyword evidence="5 12" id="KW-0808">Transferase</keyword>
<dbReference type="PROSITE" id="PS51678">
    <property type="entry name" value="SAM_MT_PRMT"/>
    <property type="match status" value="1"/>
</dbReference>
<reference evidence="17 18" key="1">
    <citation type="submission" date="2024-03" db="EMBL/GenBank/DDBJ databases">
        <title>Genome-scale model development and genomic sequencing of the oleaginous clade Lipomyces.</title>
        <authorList>
            <consortium name="Lawrence Berkeley National Laboratory"/>
            <person name="Czajka J.J."/>
            <person name="Han Y."/>
            <person name="Kim J."/>
            <person name="Mondo S.J."/>
            <person name="Hofstad B.A."/>
            <person name="Robles A."/>
            <person name="Haridas S."/>
            <person name="Riley R."/>
            <person name="LaButti K."/>
            <person name="Pangilinan J."/>
            <person name="Andreopoulos W."/>
            <person name="Lipzen A."/>
            <person name="Yan J."/>
            <person name="Wang M."/>
            <person name="Ng V."/>
            <person name="Grigoriev I.V."/>
            <person name="Spatafora J.W."/>
            <person name="Magnuson J.K."/>
            <person name="Baker S.E."/>
            <person name="Pomraning K.R."/>
        </authorList>
    </citation>
    <scope>NUCLEOTIDE SEQUENCE [LARGE SCALE GENOMIC DNA]</scope>
    <source>
        <strain evidence="17 18">Phaff 52-87</strain>
    </source>
</reference>
<dbReference type="RefSeq" id="XP_064765522.1">
    <property type="nucleotide sequence ID" value="XM_064913815.1"/>
</dbReference>
<feature type="compositionally biased region" description="Low complexity" evidence="14">
    <location>
        <begin position="203"/>
        <end position="226"/>
    </location>
</feature>
<evidence type="ECO:0000256" key="1">
    <source>
        <dbReference type="ARBA" id="ARBA00004514"/>
    </source>
</evidence>
<comment type="subcellular location">
    <subcellularLocation>
        <location evidence="1">Cytoplasm</location>
        <location evidence="1">Cytosol</location>
    </subcellularLocation>
</comment>
<evidence type="ECO:0000256" key="9">
    <source>
        <dbReference type="ARBA" id="ARBA00022833"/>
    </source>
</evidence>
<keyword evidence="7" id="KW-0479">Metal-binding</keyword>
<evidence type="ECO:0000256" key="5">
    <source>
        <dbReference type="ARBA" id="ARBA00022679"/>
    </source>
</evidence>
<evidence type="ECO:0000256" key="3">
    <source>
        <dbReference type="ARBA" id="ARBA00022490"/>
    </source>
</evidence>
<dbReference type="InterPro" id="IPR036236">
    <property type="entry name" value="Znf_C2H2_sf"/>
</dbReference>
<dbReference type="GO" id="GO:0008168">
    <property type="term" value="F:methyltransferase activity"/>
    <property type="evidence" value="ECO:0007669"/>
    <property type="project" value="UniProtKB-KW"/>
</dbReference>
<dbReference type="Pfam" id="PF21137">
    <property type="entry name" value="ANM3_C2H2_Zf"/>
    <property type="match status" value="1"/>
</dbReference>
<keyword evidence="9" id="KW-0862">Zinc</keyword>
<name>A0ABR1EY05_9ASCO</name>
<feature type="coiled-coil region" evidence="13">
    <location>
        <begin position="161"/>
        <end position="202"/>
    </location>
</feature>
<evidence type="ECO:0000259" key="16">
    <source>
        <dbReference type="Pfam" id="PF22528"/>
    </source>
</evidence>
<comment type="caution">
    <text evidence="17">The sequence shown here is derived from an EMBL/GenBank/DDBJ whole genome shotgun (WGS) entry which is preliminary data.</text>
</comment>
<dbReference type="InterPro" id="IPR025799">
    <property type="entry name" value="Arg_MeTrfase"/>
</dbReference>
<dbReference type="InterPro" id="IPR049482">
    <property type="entry name" value="ANM3-like_C2H2_Zf"/>
</dbReference>
<dbReference type="GeneID" id="90039327"/>
<evidence type="ECO:0000313" key="18">
    <source>
        <dbReference type="Proteomes" id="UP001498771"/>
    </source>
</evidence>
<dbReference type="Proteomes" id="UP001498771">
    <property type="component" value="Unassembled WGS sequence"/>
</dbReference>
<evidence type="ECO:0000256" key="4">
    <source>
        <dbReference type="ARBA" id="ARBA00022603"/>
    </source>
</evidence>
<dbReference type="Gene3D" id="2.70.160.11">
    <property type="entry name" value="Hnrnp arginine n-methyltransferase1"/>
    <property type="match status" value="1"/>
</dbReference>
<protein>
    <recommendedName>
        <fullName evidence="2">type I protein arginine methyltransferase</fullName>
        <ecNumber evidence="2">2.1.1.319</ecNumber>
    </recommendedName>
</protein>
<dbReference type="Gene3D" id="3.40.50.150">
    <property type="entry name" value="Vaccinia Virus protein VP39"/>
    <property type="match status" value="1"/>
</dbReference>
<dbReference type="InterPro" id="IPR055135">
    <property type="entry name" value="PRMT_dom"/>
</dbReference>
<evidence type="ECO:0000256" key="7">
    <source>
        <dbReference type="ARBA" id="ARBA00022723"/>
    </source>
</evidence>
<evidence type="ECO:0000256" key="6">
    <source>
        <dbReference type="ARBA" id="ARBA00022691"/>
    </source>
</evidence>
<dbReference type="InterPro" id="IPR029063">
    <property type="entry name" value="SAM-dependent_MTases_sf"/>
</dbReference>
<dbReference type="CDD" id="cd02440">
    <property type="entry name" value="AdoMet_MTases"/>
    <property type="match status" value="1"/>
</dbReference>
<accession>A0ABR1EY05</accession>
<feature type="compositionally biased region" description="Basic residues" evidence="14">
    <location>
        <begin position="230"/>
        <end position="243"/>
    </location>
</feature>
<dbReference type="SUPFAM" id="SSF57667">
    <property type="entry name" value="beta-beta-alpha zinc fingers"/>
    <property type="match status" value="1"/>
</dbReference>
<feature type="domain" description="Protein arginine N-methyltransferase" evidence="16">
    <location>
        <begin position="393"/>
        <end position="575"/>
    </location>
</feature>
<evidence type="ECO:0000256" key="12">
    <source>
        <dbReference type="PROSITE-ProRule" id="PRU01015"/>
    </source>
</evidence>
<evidence type="ECO:0000256" key="13">
    <source>
        <dbReference type="SAM" id="Coils"/>
    </source>
</evidence>
<evidence type="ECO:0000256" key="8">
    <source>
        <dbReference type="ARBA" id="ARBA00022771"/>
    </source>
</evidence>
<keyword evidence="4 12" id="KW-0489">Methyltransferase</keyword>
<comment type="catalytic activity">
    <reaction evidence="10">
        <text>L-arginyl-[protein] + 2 S-adenosyl-L-methionine = N(omega),N(omega)-dimethyl-L-arginyl-[protein] + 2 S-adenosyl-L-homocysteine + 2 H(+)</text>
        <dbReference type="Rhea" id="RHEA:48096"/>
        <dbReference type="Rhea" id="RHEA-COMP:10532"/>
        <dbReference type="Rhea" id="RHEA-COMP:11991"/>
        <dbReference type="ChEBI" id="CHEBI:15378"/>
        <dbReference type="ChEBI" id="CHEBI:29965"/>
        <dbReference type="ChEBI" id="CHEBI:57856"/>
        <dbReference type="ChEBI" id="CHEBI:59789"/>
        <dbReference type="ChEBI" id="CHEBI:61897"/>
        <dbReference type="EC" id="2.1.1.319"/>
    </reaction>
    <physiologicalReaction direction="left-to-right" evidence="10">
        <dbReference type="Rhea" id="RHEA:48097"/>
    </physiologicalReaction>
</comment>
<feature type="compositionally biased region" description="Low complexity" evidence="14">
    <location>
        <begin position="7"/>
        <end position="25"/>
    </location>
</feature>
<keyword evidence="3" id="KW-0963">Cytoplasm</keyword>
<dbReference type="PANTHER" id="PTHR11006:SF123">
    <property type="entry name" value="RIBOSOMAL PROTEIN ARGININE N-METHYLTRANSFERASE RMT3"/>
    <property type="match status" value="1"/>
</dbReference>
<feature type="region of interest" description="Disordered" evidence="14">
    <location>
        <begin position="1"/>
        <end position="28"/>
    </location>
</feature>
<evidence type="ECO:0000256" key="14">
    <source>
        <dbReference type="SAM" id="MobiDB-lite"/>
    </source>
</evidence>
<organism evidence="17 18">
    <name type="scientific">Myxozyma melibiosi</name>
    <dbReference type="NCBI Taxonomy" id="54550"/>
    <lineage>
        <taxon>Eukaryota</taxon>
        <taxon>Fungi</taxon>
        <taxon>Dikarya</taxon>
        <taxon>Ascomycota</taxon>
        <taxon>Saccharomycotina</taxon>
        <taxon>Lipomycetes</taxon>
        <taxon>Lipomycetales</taxon>
        <taxon>Lipomycetaceae</taxon>
        <taxon>Myxozyma</taxon>
    </lineage>
</organism>
<comment type="catalytic activity">
    <reaction evidence="11">
        <text>L-arginyl-[protein] + S-adenosyl-L-methionine = N(omega)-methyl-L-arginyl-[protein] + S-adenosyl-L-homocysteine + H(+)</text>
        <dbReference type="Rhea" id="RHEA:48100"/>
        <dbReference type="Rhea" id="RHEA-COMP:10532"/>
        <dbReference type="Rhea" id="RHEA-COMP:11990"/>
        <dbReference type="ChEBI" id="CHEBI:15378"/>
        <dbReference type="ChEBI" id="CHEBI:29965"/>
        <dbReference type="ChEBI" id="CHEBI:57856"/>
        <dbReference type="ChEBI" id="CHEBI:59789"/>
        <dbReference type="ChEBI" id="CHEBI:65280"/>
    </reaction>
    <physiologicalReaction direction="left-to-right" evidence="11">
        <dbReference type="Rhea" id="RHEA:48101"/>
    </physiologicalReaction>
</comment>
<dbReference type="GO" id="GO:0032259">
    <property type="term" value="P:methylation"/>
    <property type="evidence" value="ECO:0007669"/>
    <property type="project" value="UniProtKB-KW"/>
</dbReference>
<dbReference type="EC" id="2.1.1.319" evidence="2"/>